<keyword evidence="8" id="KW-1185">Reference proteome</keyword>
<gene>
    <name evidence="7" type="ORF">PGLA1383_LOCUS489</name>
</gene>
<feature type="compositionally biased region" description="Low complexity" evidence="5">
    <location>
        <begin position="1751"/>
        <end position="1760"/>
    </location>
</feature>
<comment type="subcellular location">
    <subcellularLocation>
        <location evidence="1">Endoplasmic reticulum</location>
    </subcellularLocation>
</comment>
<dbReference type="GO" id="GO:0016020">
    <property type="term" value="C:membrane"/>
    <property type="evidence" value="ECO:0007669"/>
    <property type="project" value="InterPro"/>
</dbReference>
<evidence type="ECO:0000256" key="4">
    <source>
        <dbReference type="ARBA" id="ARBA00023180"/>
    </source>
</evidence>
<feature type="compositionally biased region" description="Polar residues" evidence="5">
    <location>
        <begin position="1903"/>
        <end position="1914"/>
    </location>
</feature>
<dbReference type="InterPro" id="IPR036026">
    <property type="entry name" value="Seven-hairpin_glycosidases"/>
</dbReference>
<keyword evidence="4" id="KW-0325">Glycoprotein</keyword>
<reference evidence="7" key="1">
    <citation type="submission" date="2021-02" db="EMBL/GenBank/DDBJ databases">
        <authorList>
            <person name="Dougan E. K."/>
            <person name="Rhodes N."/>
            <person name="Thang M."/>
            <person name="Chan C."/>
        </authorList>
    </citation>
    <scope>NUCLEOTIDE SEQUENCE</scope>
</reference>
<keyword evidence="3" id="KW-0256">Endoplasmic reticulum</keyword>
<accession>A0A813D4S7</accession>
<comment type="caution">
    <text evidence="7">The sequence shown here is derived from an EMBL/GenBank/DDBJ whole genome shotgun (WGS) entry which is preliminary data.</text>
</comment>
<name>A0A813D4S7_POLGL</name>
<proteinExistence type="inferred from homology"/>
<dbReference type="GO" id="GO:0005509">
    <property type="term" value="F:calcium ion binding"/>
    <property type="evidence" value="ECO:0007669"/>
    <property type="project" value="InterPro"/>
</dbReference>
<evidence type="ECO:0000256" key="3">
    <source>
        <dbReference type="ARBA" id="ARBA00022824"/>
    </source>
</evidence>
<dbReference type="Gene3D" id="1.50.10.10">
    <property type="match status" value="1"/>
</dbReference>
<dbReference type="InterPro" id="IPR044674">
    <property type="entry name" value="EDEM1/2/3"/>
</dbReference>
<evidence type="ECO:0000256" key="5">
    <source>
        <dbReference type="SAM" id="MobiDB-lite"/>
    </source>
</evidence>
<dbReference type="SUPFAM" id="SSF53098">
    <property type="entry name" value="Ribonuclease H-like"/>
    <property type="match status" value="1"/>
</dbReference>
<dbReference type="Gene3D" id="3.30.420.10">
    <property type="entry name" value="Ribonuclease H-like superfamily/Ribonuclease H"/>
    <property type="match status" value="1"/>
</dbReference>
<feature type="region of interest" description="Disordered" evidence="5">
    <location>
        <begin position="1751"/>
        <end position="1780"/>
    </location>
</feature>
<dbReference type="InterPro" id="IPR002156">
    <property type="entry name" value="RNaseH_domain"/>
</dbReference>
<dbReference type="GO" id="GO:0004571">
    <property type="term" value="F:mannosyl-oligosaccharide 1,2-alpha-mannosidase activity"/>
    <property type="evidence" value="ECO:0007669"/>
    <property type="project" value="InterPro"/>
</dbReference>
<dbReference type="GO" id="GO:1904380">
    <property type="term" value="P:endoplasmic reticulum mannose trimming"/>
    <property type="evidence" value="ECO:0007669"/>
    <property type="project" value="InterPro"/>
</dbReference>
<dbReference type="InterPro" id="IPR012337">
    <property type="entry name" value="RNaseH-like_sf"/>
</dbReference>
<dbReference type="GO" id="GO:0005975">
    <property type="term" value="P:carbohydrate metabolic process"/>
    <property type="evidence" value="ECO:0007669"/>
    <property type="project" value="InterPro"/>
</dbReference>
<organism evidence="7 8">
    <name type="scientific">Polarella glacialis</name>
    <name type="common">Dinoflagellate</name>
    <dbReference type="NCBI Taxonomy" id="89957"/>
    <lineage>
        <taxon>Eukaryota</taxon>
        <taxon>Sar</taxon>
        <taxon>Alveolata</taxon>
        <taxon>Dinophyceae</taxon>
        <taxon>Suessiales</taxon>
        <taxon>Suessiaceae</taxon>
        <taxon>Polarella</taxon>
    </lineage>
</organism>
<feature type="compositionally biased region" description="Polar residues" evidence="5">
    <location>
        <begin position="1771"/>
        <end position="1780"/>
    </location>
</feature>
<evidence type="ECO:0000313" key="8">
    <source>
        <dbReference type="Proteomes" id="UP000654075"/>
    </source>
</evidence>
<dbReference type="GO" id="GO:0044322">
    <property type="term" value="C:endoplasmic reticulum quality control compartment"/>
    <property type="evidence" value="ECO:0007669"/>
    <property type="project" value="GOC"/>
</dbReference>
<dbReference type="EMBL" id="CAJNNV010000104">
    <property type="protein sequence ID" value="CAE8581467.1"/>
    <property type="molecule type" value="Genomic_DNA"/>
</dbReference>
<feature type="region of interest" description="Disordered" evidence="5">
    <location>
        <begin position="1887"/>
        <end position="1961"/>
    </location>
</feature>
<dbReference type="InterPro" id="IPR036397">
    <property type="entry name" value="RNaseH_sf"/>
</dbReference>
<protein>
    <recommendedName>
        <fullName evidence="6">RNase H type-1 domain-containing protein</fullName>
    </recommendedName>
</protein>
<evidence type="ECO:0000256" key="1">
    <source>
        <dbReference type="ARBA" id="ARBA00004240"/>
    </source>
</evidence>
<evidence type="ECO:0000313" key="7">
    <source>
        <dbReference type="EMBL" id="CAE8581467.1"/>
    </source>
</evidence>
<sequence>MPGHGGTAMMAPTTQILIDAVRHDECRHSRLHDTTRWHYVKCPVHDKGLHVHAFSWYGFPGATTCDELAKKNDVYMNSMFECAAEVGDMPVVICMDANMVTERSAAIVGALSTGEWVDLAREFAAAKGQAVTATYDNKADWVNTDIGHGKTRIDVVIVNRIALAAIVGFELKYDWAKKHVPLLVTFDWQRVKRQGPVLTPAVNLDLGSLPEEDELENLGHEWWQRVGHKFDNAEDKTVEDLWEHLNVEVLDFLLQNGAKPVGNKKVKRGVMPSTQMKRIAAMGNARGQAGTSRSLALSQALRRAKELTFRVDRIGSLDGDDLINTSNLFSKLNEFLAMDHECAHLAKDFLWHKCELIQVKELLERLLSQEEQRIAKERALEHTRAEWNKLPELTHGDLCEEARRRRQNAKGGLDMWNTCELQVLPVELFKPWEIICKKVENGCLWPEIIRSAALVVLDKGAGMKPLSKRLITLLSVWYLAWSGLRFRQTMEWQSAVLPPELCGGIAGRGASDAYIPMALKIEAAQYGLGGCAGNQVDKTKCFDRLIPLLACANMHALGLPAGLGRAVASLYVGFKRYVKLGQWVELIALMNENGMAQGDPLTILALSCLVAVWALAVKAVAEVHVSAYLDDTNVVAVASKIEDLRYATAITKCFDEAIGSATNLDKSQSWATDRKLRIEVKDICEDLTLHTKIVSLGADLNTLARRQFGKIKSRIDAAVCFAKLITSLPGAHDEHARVFSTVVVPKVTWACEIAPLPSNAVTVLRSASRKCVWGHGRALRSPHIVLTLLRKGHAVDPGQAHDYRALCGIRQFLQKHHELRDFWATVWEARSPVRHRLVTGPVARISEICRKLGWNWDEPFQIKRPTLPPLHLHQGSDLWWKHQVRDGLRRQQWSAIGLTRKGSGRKDIAFRHPVIDEYASCLLLRNNPVGEHCVWVRRAMEKLDGFTATHRGILESILTGSIRTQSRLFAAGMAESPICLLCGNFEEDVKHMFACEATKHARTRKATDVLFDDTWLQRGILTLEPAADAEQLQLVAMRDDVPGCIKEPGLRRRSCWTDGACENNAFIRYRRAGAGVFYEAGSINNISLPLPGVIQTNQRAELWASVLAVRTSKTPLWIKTDSEWAVMLWSGFILKQTVPDAGVEHADLWNELWALTHAGCDAADRLPWLILSKVKGHADAEDIEQQVITAADKEGNHGADLMATDGAKKHRMSPRVLQRFHKLVKNTMWRQVDLIATVLARNDLIKQAGKWNASQHETCDAFGGDEILFDAARVEERDARQIQNAGTFSDKYPGYGWQYPKVGVAHAVNTKPRFHLTARDWGYSVSFHDLLHRYFNGLKWAMHHEAKVSWIELTIDFIAATGCFPYQPGKGKAKQADKDFLHQVSNFRTAVKRFNKIHACSVWPREAVLEQRIVFFATLGMPAAPGLCNVRPVFRVRLSRFELLDFDRYFARKTCTANADNFNVRVSAASTTTFSPYGFGMNGSGSNDVEHHPLHPANQAAKLARQACARVALRAKSPLACVWASLQVLVGDVAGALRSIIYWFGLWKKHDALPEVFDTRSEAPTTARDSPLRPELIEAVFYLSVAMPGDSLVFQIAKEMATALDSQSRVACGFASVADVTTNPKRLDDRMDSFFLSETLVYLYLTLAPSEELEKVSVQQRCREKPVWSQAKSTALALFGPRPASGCLRTQRWHPMASADGDCPGMGASAPSAAATRRRLPEPAWHRRQRRERSIARFTLRALRMGAVLASHHSSHGASSMPGKAECRASAGTSQEGAAGLTPTTEECLTFALTAIGQCSPTLLSKIMEASAIISAGFATSSNAAPPCRNPCDDDVARAPQDRTADNAGVREVIGGASSFCADATDLLVTMKADTQMILQALADRRVDEAEGVDETEDPALRNQGSNNESQHSACAQVERHSSHGSKNDLVFETEATLNSPPKAAKKARFDDPWKSWRPTT</sequence>
<dbReference type="InterPro" id="IPR001382">
    <property type="entry name" value="Glyco_hydro_47"/>
</dbReference>
<dbReference type="GO" id="GO:0003676">
    <property type="term" value="F:nucleic acid binding"/>
    <property type="evidence" value="ECO:0007669"/>
    <property type="project" value="InterPro"/>
</dbReference>
<evidence type="ECO:0000259" key="6">
    <source>
        <dbReference type="PROSITE" id="PS50879"/>
    </source>
</evidence>
<feature type="region of interest" description="Disordered" evidence="5">
    <location>
        <begin position="1708"/>
        <end position="1731"/>
    </location>
</feature>
<dbReference type="SUPFAM" id="SSF48225">
    <property type="entry name" value="Seven-hairpin glycosidases"/>
    <property type="match status" value="1"/>
</dbReference>
<dbReference type="InterPro" id="IPR012341">
    <property type="entry name" value="6hp_glycosidase-like_sf"/>
</dbReference>
<dbReference type="PANTHER" id="PTHR45679">
    <property type="entry name" value="ER DEGRADATION-ENHANCING ALPHA-MANNOSIDASE-LIKE PROTEIN 2"/>
    <property type="match status" value="1"/>
</dbReference>
<feature type="domain" description="RNase H type-1" evidence="6">
    <location>
        <begin position="1049"/>
        <end position="1208"/>
    </location>
</feature>
<dbReference type="Proteomes" id="UP000654075">
    <property type="component" value="Unassembled WGS sequence"/>
</dbReference>
<dbReference type="Pfam" id="PF01532">
    <property type="entry name" value="Glyco_hydro_47"/>
    <property type="match status" value="1"/>
</dbReference>
<dbReference type="PROSITE" id="PS50879">
    <property type="entry name" value="RNASE_H_1"/>
    <property type="match status" value="1"/>
</dbReference>
<dbReference type="GO" id="GO:0004523">
    <property type="term" value="F:RNA-DNA hybrid ribonuclease activity"/>
    <property type="evidence" value="ECO:0007669"/>
    <property type="project" value="InterPro"/>
</dbReference>
<evidence type="ECO:0000256" key="2">
    <source>
        <dbReference type="ARBA" id="ARBA00007658"/>
    </source>
</evidence>
<dbReference type="Pfam" id="PF00075">
    <property type="entry name" value="RNase_H"/>
    <property type="match status" value="1"/>
</dbReference>
<comment type="similarity">
    <text evidence="2">Belongs to the glycosyl hydrolase 47 family.</text>
</comment>
<dbReference type="OrthoDB" id="407198at2759"/>